<organism evidence="7 8">
    <name type="scientific">Methanocella paludicola (strain DSM 17711 / JCM 13418 / NBRC 101707 / SANAE)</name>
    <dbReference type="NCBI Taxonomy" id="304371"/>
    <lineage>
        <taxon>Archaea</taxon>
        <taxon>Methanobacteriati</taxon>
        <taxon>Methanobacteriota</taxon>
        <taxon>Stenosarchaea group</taxon>
        <taxon>Methanomicrobia</taxon>
        <taxon>Methanocellales</taxon>
        <taxon>Methanocellaceae</taxon>
        <taxon>Methanocella</taxon>
    </lineage>
</organism>
<evidence type="ECO:0000256" key="4">
    <source>
        <dbReference type="ARBA" id="ARBA00023136"/>
    </source>
</evidence>
<proteinExistence type="predicted"/>
<evidence type="ECO:0000256" key="1">
    <source>
        <dbReference type="ARBA" id="ARBA00004141"/>
    </source>
</evidence>
<dbReference type="InterPro" id="IPR013525">
    <property type="entry name" value="ABC2_TM"/>
</dbReference>
<dbReference type="PIRSF" id="PIRSF006648">
    <property type="entry name" value="DrrB"/>
    <property type="match status" value="1"/>
</dbReference>
<dbReference type="InterPro" id="IPR000412">
    <property type="entry name" value="ABC_2_transport"/>
</dbReference>
<name>D1YW14_METPS</name>
<dbReference type="InterPro" id="IPR051784">
    <property type="entry name" value="Nod_factor_ABC_transporter"/>
</dbReference>
<dbReference type="InterPro" id="IPR047817">
    <property type="entry name" value="ABC2_TM_bact-type"/>
</dbReference>
<feature type="transmembrane region" description="Helical" evidence="5">
    <location>
        <begin position="106"/>
        <end position="128"/>
    </location>
</feature>
<evidence type="ECO:0000256" key="5">
    <source>
        <dbReference type="SAM" id="Phobius"/>
    </source>
</evidence>
<dbReference type="PROSITE" id="PS51012">
    <property type="entry name" value="ABC_TM2"/>
    <property type="match status" value="1"/>
</dbReference>
<reference evidence="8" key="3">
    <citation type="journal article" date="2011" name="PLoS ONE">
        <title>Genome sequence of a mesophilic hydrogenotrophic methanogen Methanocella paludicola, the first cultivated representative of the order Methanocellales.</title>
        <authorList>
            <person name="Sakai S."/>
            <person name="Takaki Y."/>
            <person name="Shimamura S."/>
            <person name="Sekine M."/>
            <person name="Tajima T."/>
            <person name="Kosugi H."/>
            <person name="Ichikawa N."/>
            <person name="Tasumi E."/>
            <person name="Hiraki A.T."/>
            <person name="Shimizu A."/>
            <person name="Kato Y."/>
            <person name="Nishiko R."/>
            <person name="Mori K."/>
            <person name="Fujita N."/>
            <person name="Imachi H."/>
            <person name="Takai K."/>
        </authorList>
    </citation>
    <scope>NUCLEOTIDE SEQUENCE [LARGE SCALE GENOMIC DNA]</scope>
    <source>
        <strain evidence="8">DSM 17711 / JCM 13418 / NBRC 101707 / SANAE</strain>
    </source>
</reference>
<dbReference type="Pfam" id="PF01061">
    <property type="entry name" value="ABC2_membrane"/>
    <property type="match status" value="1"/>
</dbReference>
<dbReference type="eggNOG" id="arCOG01467">
    <property type="taxonomic scope" value="Archaea"/>
</dbReference>
<accession>D1YW14</accession>
<feature type="transmembrane region" description="Helical" evidence="5">
    <location>
        <begin position="134"/>
        <end position="160"/>
    </location>
</feature>
<dbReference type="PANTHER" id="PTHR43229">
    <property type="entry name" value="NODULATION PROTEIN J"/>
    <property type="match status" value="1"/>
</dbReference>
<dbReference type="KEGG" id="mpd:MCP_0564"/>
<feature type="transmembrane region" description="Helical" evidence="5">
    <location>
        <begin position="221"/>
        <end position="245"/>
    </location>
</feature>
<feature type="transmembrane region" description="Helical" evidence="5">
    <location>
        <begin position="167"/>
        <end position="185"/>
    </location>
</feature>
<sequence>MSRITTDIKYSLLQFFRNRQSVLVTFLFPVVFLVMAWYLFGSRADYVMGNSALYADFLLPGIVGIAIMVSAVDHTVGFVSRLRAAGIFRKLAMTPIRRIEWNVSRVLTGTVVVLLSVAVSLAVAWLAFGVTPGLNLIVALLVLAGGVMFIGMGMVIAYIIKGDEAANAAFTVTLPLIFLSGSIFPVGRLPWFLQAVAAISPLTYLNDGLRSAMVTGNMSSAVADLAVVSALALIFFSIGVIALRWREG</sequence>
<evidence type="ECO:0000256" key="3">
    <source>
        <dbReference type="ARBA" id="ARBA00022989"/>
    </source>
</evidence>
<dbReference type="Proteomes" id="UP000001882">
    <property type="component" value="Chromosome"/>
</dbReference>
<evidence type="ECO:0000259" key="6">
    <source>
        <dbReference type="PROSITE" id="PS51012"/>
    </source>
</evidence>
<keyword evidence="8" id="KW-1185">Reference proteome</keyword>
<evidence type="ECO:0000256" key="2">
    <source>
        <dbReference type="ARBA" id="ARBA00022692"/>
    </source>
</evidence>
<feature type="transmembrane region" description="Helical" evidence="5">
    <location>
        <begin position="21"/>
        <end position="40"/>
    </location>
</feature>
<evidence type="ECO:0000313" key="8">
    <source>
        <dbReference type="Proteomes" id="UP000001882"/>
    </source>
</evidence>
<dbReference type="GeneID" id="8680627"/>
<keyword evidence="3 5" id="KW-1133">Transmembrane helix</keyword>
<dbReference type="OrthoDB" id="147058at2157"/>
<feature type="domain" description="ABC transmembrane type-2" evidence="6">
    <location>
        <begin position="20"/>
        <end position="246"/>
    </location>
</feature>
<feature type="transmembrane region" description="Helical" evidence="5">
    <location>
        <begin position="52"/>
        <end position="72"/>
    </location>
</feature>
<dbReference type="PANTHER" id="PTHR43229:SF6">
    <property type="entry name" value="ABC-TYPE MULTIDRUG TRANSPORT SYSTEM, PERMEASE COMPONENT"/>
    <property type="match status" value="1"/>
</dbReference>
<evidence type="ECO:0000313" key="7">
    <source>
        <dbReference type="EMBL" id="BAI60636.1"/>
    </source>
</evidence>
<dbReference type="EMBL" id="AP011532">
    <property type="protein sequence ID" value="BAI60636.1"/>
    <property type="molecule type" value="Genomic_DNA"/>
</dbReference>
<dbReference type="STRING" id="304371.MCP_0564"/>
<dbReference type="AlphaFoldDB" id="D1YW14"/>
<gene>
    <name evidence="7" type="ordered locus">MCP_0564</name>
</gene>
<dbReference type="PRINTS" id="PR00164">
    <property type="entry name" value="ABC2TRNSPORT"/>
</dbReference>
<dbReference type="GO" id="GO:0043190">
    <property type="term" value="C:ATP-binding cassette (ABC) transporter complex"/>
    <property type="evidence" value="ECO:0007669"/>
    <property type="project" value="InterPro"/>
</dbReference>
<comment type="subcellular location">
    <subcellularLocation>
        <location evidence="1">Membrane</location>
        <topology evidence="1">Multi-pass membrane protein</topology>
    </subcellularLocation>
</comment>
<keyword evidence="4 5" id="KW-0472">Membrane</keyword>
<dbReference type="InParanoid" id="D1YW14"/>
<reference evidence="7 8" key="2">
    <citation type="journal article" date="2008" name="Int. J. Syst. Evol. Microbiol.">
        <title>Methanocella paludicola gen. nov., sp. nov., a methane-producing archaeon, the first isolate of the lineage 'Rice Cluster I', and proposal of the new archaeal order Methanocellales ord. nov.</title>
        <authorList>
            <person name="Sakai S."/>
            <person name="Imachi H."/>
            <person name="Hanada S."/>
            <person name="Ohashi A."/>
            <person name="Harada H."/>
            <person name="Kamagata Y."/>
        </authorList>
    </citation>
    <scope>NUCLEOTIDE SEQUENCE [LARGE SCALE GENOMIC DNA]</scope>
    <source>
        <strain evidence="8">DSM 17711 / JCM 13418 / NBRC 101707 / SANAE</strain>
    </source>
</reference>
<keyword evidence="2 5" id="KW-0812">Transmembrane</keyword>
<protein>
    <submittedName>
        <fullName evidence="7">ABC transporter permease protein</fullName>
    </submittedName>
</protein>
<dbReference type="RefSeq" id="WP_012899316.1">
    <property type="nucleotide sequence ID" value="NC_013665.1"/>
</dbReference>
<reference evidence="7 8" key="1">
    <citation type="journal article" date="2007" name="Appl. Environ. Microbiol.">
        <title>Isolation of key methanogens for global methane emission from rice paddy fields: a novel isolate affiliated with the clone cluster rice cluster I.</title>
        <authorList>
            <person name="Sakai S."/>
            <person name="Imachi H."/>
            <person name="Sekiguchi Y."/>
            <person name="Ohashi A."/>
            <person name="Harada H."/>
            <person name="Kamagata Y."/>
        </authorList>
    </citation>
    <scope>NUCLEOTIDE SEQUENCE [LARGE SCALE GENOMIC DNA]</scope>
    <source>
        <strain evidence="8">DSM 17711 / JCM 13418 / NBRC 101707 / SANAE</strain>
    </source>
</reference>
<dbReference type="GO" id="GO:0140359">
    <property type="term" value="F:ABC-type transporter activity"/>
    <property type="evidence" value="ECO:0007669"/>
    <property type="project" value="InterPro"/>
</dbReference>